<dbReference type="PANTHER" id="PTHR38471">
    <property type="entry name" value="FOUR HELIX BUNDLE PROTEIN"/>
    <property type="match status" value="1"/>
</dbReference>
<evidence type="ECO:0000313" key="1">
    <source>
        <dbReference type="EMBL" id="AKU69356.1"/>
    </source>
</evidence>
<dbReference type="OrthoDB" id="9811959at2"/>
<dbReference type="Proteomes" id="UP000060345">
    <property type="component" value="Chromosome 1"/>
</dbReference>
<protein>
    <submittedName>
        <fullName evidence="2">Four helix bundle protein</fullName>
    </submittedName>
</protein>
<sequence>MELFYYRRLDVYRDAKQLAVNINEVLKSFPKEERYALTSQLQRASTSVMFNIAEGFGRYSSKERTHFLDIANGSLMEVSSQIELAEAYHYISTTQREEFDNQILSIVKQLAGLRKALLQSPNSSSLITK</sequence>
<dbReference type="InterPro" id="IPR036583">
    <property type="entry name" value="23S_rRNA_IVS_sf"/>
</dbReference>
<evidence type="ECO:0000313" key="2">
    <source>
        <dbReference type="EMBL" id="QUB86986.1"/>
    </source>
</evidence>
<dbReference type="NCBIfam" id="TIGR02436">
    <property type="entry name" value="four helix bundle protein"/>
    <property type="match status" value="1"/>
</dbReference>
<gene>
    <name evidence="1" type="ORF">ADJ77_06045</name>
    <name evidence="2" type="ORF">J5A51_05755</name>
</gene>
<dbReference type="CDD" id="cd16377">
    <property type="entry name" value="23S_rRNA_IVP_like"/>
    <property type="match status" value="1"/>
</dbReference>
<name>A0A0K1NKZ6_9BACT</name>
<proteinExistence type="predicted"/>
<dbReference type="PANTHER" id="PTHR38471:SF2">
    <property type="entry name" value="FOUR HELIX BUNDLE PROTEIN"/>
    <property type="match status" value="1"/>
</dbReference>
<evidence type="ECO:0000313" key="4">
    <source>
        <dbReference type="Proteomes" id="UP000682005"/>
    </source>
</evidence>
<dbReference type="EMBL" id="CP012074">
    <property type="protein sequence ID" value="AKU69356.1"/>
    <property type="molecule type" value="Genomic_DNA"/>
</dbReference>
<dbReference type="Pfam" id="PF05635">
    <property type="entry name" value="23S_rRNA_IVP"/>
    <property type="match status" value="1"/>
</dbReference>
<reference evidence="1 3" key="1">
    <citation type="submission" date="2015-07" db="EMBL/GenBank/DDBJ databases">
        <authorList>
            <person name="Noorani M."/>
        </authorList>
    </citation>
    <scope>NUCLEOTIDE SEQUENCE [LARGE SCALE GENOMIC DNA]</scope>
    <source>
        <strain evidence="1 3">W1435</strain>
    </source>
</reference>
<dbReference type="SUPFAM" id="SSF158446">
    <property type="entry name" value="IVS-encoded protein-like"/>
    <property type="match status" value="1"/>
</dbReference>
<dbReference type="RefSeq" id="WP_025077704.1">
    <property type="nucleotide sequence ID" value="NZ_BAKO01000003.1"/>
</dbReference>
<dbReference type="EMBL" id="CP072370">
    <property type="protein sequence ID" value="QUB86986.1"/>
    <property type="molecule type" value="Genomic_DNA"/>
</dbReference>
<dbReference type="AlphaFoldDB" id="A0A0K1NKZ6"/>
<organism evidence="1 3">
    <name type="scientific">Prevotella fusca JCM 17724</name>
    <dbReference type="NCBI Taxonomy" id="1236517"/>
    <lineage>
        <taxon>Bacteria</taxon>
        <taxon>Pseudomonadati</taxon>
        <taxon>Bacteroidota</taxon>
        <taxon>Bacteroidia</taxon>
        <taxon>Bacteroidales</taxon>
        <taxon>Prevotellaceae</taxon>
        <taxon>Prevotella</taxon>
    </lineage>
</organism>
<dbReference type="Proteomes" id="UP000682005">
    <property type="component" value="Chromosome 1"/>
</dbReference>
<reference evidence="2 4" key="2">
    <citation type="submission" date="2021-03" db="EMBL/GenBank/DDBJ databases">
        <title>Human Oral Microbial Genomes.</title>
        <authorList>
            <person name="Johnston C.D."/>
            <person name="Chen T."/>
            <person name="Dewhirst F.E."/>
        </authorList>
    </citation>
    <scope>NUCLEOTIDE SEQUENCE [LARGE SCALE GENOMIC DNA]</scope>
    <source>
        <strain evidence="2 4">W1435</strain>
    </source>
</reference>
<keyword evidence="4" id="KW-1185">Reference proteome</keyword>
<dbReference type="InterPro" id="IPR012657">
    <property type="entry name" value="23S_rRNA-intervening_sequence"/>
</dbReference>
<evidence type="ECO:0000313" key="3">
    <source>
        <dbReference type="Proteomes" id="UP000060345"/>
    </source>
</evidence>
<dbReference type="KEGG" id="pfus:ADJ77_06045"/>
<dbReference type="STRING" id="1236517.ADJ77_06045"/>
<dbReference type="Gene3D" id="1.20.1440.60">
    <property type="entry name" value="23S rRNA-intervening sequence"/>
    <property type="match status" value="1"/>
</dbReference>
<accession>A0A0K1NKZ6</accession>